<dbReference type="GO" id="GO:0015969">
    <property type="term" value="P:guanosine tetraphosphate metabolic process"/>
    <property type="evidence" value="ECO:0007669"/>
    <property type="project" value="InterPro"/>
</dbReference>
<accession>A0A4Y8REK3</accession>
<evidence type="ECO:0000313" key="3">
    <source>
        <dbReference type="EMBL" id="TFF19830.1"/>
    </source>
</evidence>
<dbReference type="Proteomes" id="UP000298179">
    <property type="component" value="Unassembled WGS sequence"/>
</dbReference>
<evidence type="ECO:0000313" key="4">
    <source>
        <dbReference type="Proteomes" id="UP000298179"/>
    </source>
</evidence>
<dbReference type="Pfam" id="PF04607">
    <property type="entry name" value="RelA_SpoT"/>
    <property type="match status" value="1"/>
</dbReference>
<protein>
    <recommendedName>
        <fullName evidence="2">RelA/SpoT domain-containing protein</fullName>
    </recommendedName>
</protein>
<dbReference type="SUPFAM" id="SSF81301">
    <property type="entry name" value="Nucleotidyltransferase"/>
    <property type="match status" value="1"/>
</dbReference>
<dbReference type="InterPro" id="IPR007685">
    <property type="entry name" value="RelA_SpoT"/>
</dbReference>
<feature type="domain" description="RelA/SpoT" evidence="2">
    <location>
        <begin position="58"/>
        <end position="168"/>
    </location>
</feature>
<proteinExistence type="predicted"/>
<dbReference type="EMBL" id="SOZD01000006">
    <property type="protein sequence ID" value="TFF19830.1"/>
    <property type="molecule type" value="Genomic_DNA"/>
</dbReference>
<dbReference type="Gene3D" id="3.30.460.10">
    <property type="entry name" value="Beta Polymerase, domain 2"/>
    <property type="match status" value="1"/>
</dbReference>
<sequence>MADLNVADKFISNFGESYRELVDLVRRECDRYRNGGGSGRISDIYTRSDSTSGKFFFKETHKIVEKVRRAGKNVTPNHIFELTDIVGLTVVFYYSDHMRKGVQSISAALNSIGVSTTKPEEHFNKRGYYATHVVSTKLIAGNPIQCEIQFKTMLHDAWSAKMHDLTYKPLGLLDPRLSSMMENIAQSIQSLEEQSRIIRNMIQASWNVEEATRQAARDEIFTRMLSYGPQFRGDIVPERIQAIDSRIEELRIALENEDANSVSLQEAITEIAQCCRDSSLVRYSWILAGKIATMRTRKWGNDLGMWFYVQAEAWLTASSEVLRSGNRLEDEGEIIAVPLMFYVLGDIDRAVDISERLLDDREFASISDKTRKKIKFNRMSFLVEKEYHVPTQHPEARRAIRAEVECVLSEFDDDEFDEVKAAVVDTRGLMRIAFGETQREVREGIRYCMEATQFATGSEKSITEAYSDLNLRLGWRRYFELEALEDASSSLPD</sequence>
<dbReference type="InterPro" id="IPR043519">
    <property type="entry name" value="NT_sf"/>
</dbReference>
<dbReference type="OrthoDB" id="9801824at2"/>
<gene>
    <name evidence="3" type="ORF">E3C22_19345</name>
</gene>
<keyword evidence="4" id="KW-1185">Reference proteome</keyword>
<keyword evidence="1" id="KW-0175">Coiled coil</keyword>
<organism evidence="3 4">
    <name type="scientific">Jiella endophytica</name>
    <dbReference type="NCBI Taxonomy" id="2558362"/>
    <lineage>
        <taxon>Bacteria</taxon>
        <taxon>Pseudomonadati</taxon>
        <taxon>Pseudomonadota</taxon>
        <taxon>Alphaproteobacteria</taxon>
        <taxon>Hyphomicrobiales</taxon>
        <taxon>Aurantimonadaceae</taxon>
        <taxon>Jiella</taxon>
    </lineage>
</organism>
<name>A0A4Y8REK3_9HYPH</name>
<reference evidence="3 4" key="1">
    <citation type="submission" date="2019-03" db="EMBL/GenBank/DDBJ databases">
        <title>Jiella endophytica sp. nov., a novel endophytic bacterium isolated from root of Ficus microcarpa Linn. f.</title>
        <authorList>
            <person name="Tuo L."/>
        </authorList>
    </citation>
    <scope>NUCLEOTIDE SEQUENCE [LARGE SCALE GENOMIC DNA]</scope>
    <source>
        <strain evidence="3 4">CBS5Q-3</strain>
    </source>
</reference>
<feature type="coiled-coil region" evidence="1">
    <location>
        <begin position="240"/>
        <end position="267"/>
    </location>
</feature>
<evidence type="ECO:0000259" key="2">
    <source>
        <dbReference type="Pfam" id="PF04607"/>
    </source>
</evidence>
<evidence type="ECO:0000256" key="1">
    <source>
        <dbReference type="SAM" id="Coils"/>
    </source>
</evidence>
<comment type="caution">
    <text evidence="3">The sequence shown here is derived from an EMBL/GenBank/DDBJ whole genome shotgun (WGS) entry which is preliminary data.</text>
</comment>
<dbReference type="RefSeq" id="WP_134763511.1">
    <property type="nucleotide sequence ID" value="NZ_SOZD01000006.1"/>
</dbReference>
<dbReference type="AlphaFoldDB" id="A0A4Y8REK3"/>